<dbReference type="EMBL" id="LJIJ01000019">
    <property type="protein sequence ID" value="ODN05641.1"/>
    <property type="molecule type" value="Genomic_DNA"/>
</dbReference>
<comment type="similarity">
    <text evidence="1">Belongs to the E(R) family.</text>
</comment>
<dbReference type="PANTHER" id="PTHR12373">
    <property type="entry name" value="ENHANCER OF RUDIMENTARY ERH"/>
    <property type="match status" value="1"/>
</dbReference>
<proteinExistence type="inferred from homology"/>
<evidence type="ECO:0000313" key="2">
    <source>
        <dbReference type="EMBL" id="ODN05641.1"/>
    </source>
</evidence>
<dbReference type="AlphaFoldDB" id="A0A1D2NK67"/>
<dbReference type="STRING" id="48709.A0A1D2NK67"/>
<comment type="caution">
    <text evidence="2">The sequence shown here is derived from an EMBL/GenBank/DDBJ whole genome shotgun (WGS) entry which is preliminary data.</text>
</comment>
<sequence length="130" mass="15074">MACQAVYHEVILLIQPLADPCSRRYWTYNSVNACMEGLCRIFEQYLKWRSGNDSNVVTVRYEIADILNFIDSLPDLACVVGNFCHSALENLNSFVTSRKRRSNGQFIPCAKAWIKEKVYLHLYEQAHRHS</sequence>
<dbReference type="Pfam" id="PF01133">
    <property type="entry name" value="ER"/>
    <property type="match status" value="1"/>
</dbReference>
<keyword evidence="3" id="KW-1185">Reference proteome</keyword>
<dbReference type="InterPro" id="IPR000781">
    <property type="entry name" value="ERH"/>
</dbReference>
<dbReference type="Gene3D" id="3.30.2260.10">
    <property type="entry name" value="Enhancer of rudimentary"/>
    <property type="match status" value="1"/>
</dbReference>
<dbReference type="OrthoDB" id="7887808at2759"/>
<dbReference type="InterPro" id="IPR035912">
    <property type="entry name" value="EHR_sf"/>
</dbReference>
<reference evidence="2 3" key="1">
    <citation type="journal article" date="2016" name="Genome Biol. Evol.">
        <title>Gene Family Evolution Reflects Adaptation to Soil Environmental Stressors in the Genome of the Collembolan Orchesella cincta.</title>
        <authorList>
            <person name="Faddeeva-Vakhrusheva A."/>
            <person name="Derks M.F."/>
            <person name="Anvar S.Y."/>
            <person name="Agamennone V."/>
            <person name="Suring W."/>
            <person name="Smit S."/>
            <person name="van Straalen N.M."/>
            <person name="Roelofs D."/>
        </authorList>
    </citation>
    <scope>NUCLEOTIDE SEQUENCE [LARGE SCALE GENOMIC DNA]</scope>
    <source>
        <tissue evidence="2">Mixed pool</tissue>
    </source>
</reference>
<protein>
    <submittedName>
        <fullName evidence="2">Enhancer of rudimentary</fullName>
    </submittedName>
</protein>
<gene>
    <name evidence="2" type="ORF">Ocin01_01051</name>
</gene>
<dbReference type="SUPFAM" id="SSF143875">
    <property type="entry name" value="ERH-like"/>
    <property type="match status" value="1"/>
</dbReference>
<evidence type="ECO:0000256" key="1">
    <source>
        <dbReference type="ARBA" id="ARBA00007491"/>
    </source>
</evidence>
<dbReference type="Proteomes" id="UP000094527">
    <property type="component" value="Unassembled WGS sequence"/>
</dbReference>
<accession>A0A1D2NK67</accession>
<dbReference type="PANTHER" id="PTHR12373:SF0">
    <property type="entry name" value="ENHANCER OF RUDIMENTARY HOMOLOG"/>
    <property type="match status" value="1"/>
</dbReference>
<evidence type="ECO:0000313" key="3">
    <source>
        <dbReference type="Proteomes" id="UP000094527"/>
    </source>
</evidence>
<organism evidence="2 3">
    <name type="scientific">Orchesella cincta</name>
    <name type="common">Springtail</name>
    <name type="synonym">Podura cincta</name>
    <dbReference type="NCBI Taxonomy" id="48709"/>
    <lineage>
        <taxon>Eukaryota</taxon>
        <taxon>Metazoa</taxon>
        <taxon>Ecdysozoa</taxon>
        <taxon>Arthropoda</taxon>
        <taxon>Hexapoda</taxon>
        <taxon>Collembola</taxon>
        <taxon>Entomobryomorpha</taxon>
        <taxon>Entomobryoidea</taxon>
        <taxon>Orchesellidae</taxon>
        <taxon>Orchesellinae</taxon>
        <taxon>Orchesella</taxon>
    </lineage>
</organism>
<name>A0A1D2NK67_ORCCI</name>